<keyword evidence="3 4" id="KW-0418">Kinase</keyword>
<evidence type="ECO:0000256" key="1">
    <source>
        <dbReference type="ARBA" id="ARBA00006284"/>
    </source>
</evidence>
<comment type="caution">
    <text evidence="5">The sequence shown here is derived from an EMBL/GenBank/DDBJ whole genome shotgun (WGS) entry which is preliminary data.</text>
</comment>
<organism evidence="5 6">
    <name type="scientific">Acinetobacter bohemicus ANC 3994</name>
    <dbReference type="NCBI Taxonomy" id="1217715"/>
    <lineage>
        <taxon>Bacteria</taxon>
        <taxon>Pseudomonadati</taxon>
        <taxon>Pseudomonadota</taxon>
        <taxon>Gammaproteobacteria</taxon>
        <taxon>Moraxellales</taxon>
        <taxon>Moraxellaceae</taxon>
        <taxon>Acinetobacter</taxon>
    </lineage>
</organism>
<keyword evidence="2 4" id="KW-0808">Transferase</keyword>
<dbReference type="Gene3D" id="3.90.1510.10">
    <property type="entry name" value="Glycerate kinase, domain 2"/>
    <property type="match status" value="1"/>
</dbReference>
<evidence type="ECO:0000313" key="5">
    <source>
        <dbReference type="EMBL" id="ENU18397.1"/>
    </source>
</evidence>
<gene>
    <name evidence="5" type="ORF">F994_03211</name>
</gene>
<dbReference type="GO" id="GO:0008887">
    <property type="term" value="F:glycerate kinase activity"/>
    <property type="evidence" value="ECO:0007669"/>
    <property type="project" value="UniProtKB-UniRule"/>
</dbReference>
<dbReference type="GO" id="GO:0031388">
    <property type="term" value="P:organic acid phosphorylation"/>
    <property type="evidence" value="ECO:0007669"/>
    <property type="project" value="UniProtKB-UniRule"/>
</dbReference>
<dbReference type="NCBIfam" id="TIGR00045">
    <property type="entry name" value="glycerate kinase"/>
    <property type="match status" value="1"/>
</dbReference>
<dbReference type="PATRIC" id="fig|1217715.3.peg.3136"/>
<protein>
    <recommendedName>
        <fullName evidence="7">Glycerate kinase</fullName>
    </recommendedName>
</protein>
<dbReference type="InterPro" id="IPR004381">
    <property type="entry name" value="Glycerate_kinase"/>
</dbReference>
<evidence type="ECO:0000313" key="6">
    <source>
        <dbReference type="Proteomes" id="UP000013086"/>
    </source>
</evidence>
<dbReference type="Pfam" id="PF02595">
    <property type="entry name" value="Gly_kinase"/>
    <property type="match status" value="1"/>
</dbReference>
<name>N8Q8Z0_9GAMM</name>
<dbReference type="SUPFAM" id="SSF110738">
    <property type="entry name" value="Glycerate kinase I"/>
    <property type="match status" value="1"/>
</dbReference>
<evidence type="ECO:0000256" key="3">
    <source>
        <dbReference type="ARBA" id="ARBA00022777"/>
    </source>
</evidence>
<dbReference type="PIRSF" id="PIRSF006078">
    <property type="entry name" value="GlxK"/>
    <property type="match status" value="1"/>
</dbReference>
<dbReference type="Proteomes" id="UP000013086">
    <property type="component" value="Unassembled WGS sequence"/>
</dbReference>
<sequence>MRSFLLLMIEGNPTTQLCLMAKTFVLAPDSFKESLSAEQACQAMQYGIEKVFTDATFIHVPMADGGEGTVDALVAALAGQQIFCEVTGPLPTQKVQTYFGLLDDAQTAVIEMAKANGIHLLEKSQRNPLLTTTLGTGEMIKVALDYGVAKIIIGLGGSVTNDAGAGMAQALGAKFYDIYGGEVAVGGGQLTQIHRIDLSALDARLKQVEIMIASDVNNPLCGEQGASSVFGAQKGATPDMVKQLDQNLSHFADLVEQQYGLDIRNVAGAGAAGGLGFALMAFAGAKIRSGVELVIEQTQLAEKIAQADYVFTGEGGIDFQTKFGKTPFGVAQVAKRLNKPVIACAGYVGEGIEELYVEGFTAIFGIMDGACDLQTALDNAEKNLQRTCQNVARLLSAQQPNLS</sequence>
<reference evidence="5 6" key="1">
    <citation type="submission" date="2013-02" db="EMBL/GenBank/DDBJ databases">
        <title>The Genome Sequence of Acinetobacter sp. ANC 3994.</title>
        <authorList>
            <consortium name="The Broad Institute Genome Sequencing Platform"/>
            <consortium name="The Broad Institute Genome Sequencing Center for Infectious Disease"/>
            <person name="Cerqueira G."/>
            <person name="Feldgarden M."/>
            <person name="Courvalin P."/>
            <person name="Perichon B."/>
            <person name="Grillot-Courvalin C."/>
            <person name="Clermont D."/>
            <person name="Rocha E."/>
            <person name="Yoon E.-J."/>
            <person name="Nemec A."/>
            <person name="Walker B."/>
            <person name="Young S.K."/>
            <person name="Zeng Q."/>
            <person name="Gargeya S."/>
            <person name="Fitzgerald M."/>
            <person name="Haas B."/>
            <person name="Abouelleil A."/>
            <person name="Alvarado L."/>
            <person name="Arachchi H.M."/>
            <person name="Berlin A.M."/>
            <person name="Chapman S.B."/>
            <person name="Dewar J."/>
            <person name="Goldberg J."/>
            <person name="Griggs A."/>
            <person name="Gujja S."/>
            <person name="Hansen M."/>
            <person name="Howarth C."/>
            <person name="Imamovic A."/>
            <person name="Larimer J."/>
            <person name="McCowan C."/>
            <person name="Murphy C."/>
            <person name="Neiman D."/>
            <person name="Pearson M."/>
            <person name="Priest M."/>
            <person name="Roberts A."/>
            <person name="Saif S."/>
            <person name="Shea T."/>
            <person name="Sisk P."/>
            <person name="Sykes S."/>
            <person name="Wortman J."/>
            <person name="Nusbaum C."/>
            <person name="Birren B."/>
        </authorList>
    </citation>
    <scope>NUCLEOTIDE SEQUENCE [LARGE SCALE GENOMIC DNA]</scope>
    <source>
        <strain evidence="5 6">ANC 3994</strain>
    </source>
</reference>
<dbReference type="eggNOG" id="COG1929">
    <property type="taxonomic scope" value="Bacteria"/>
</dbReference>
<evidence type="ECO:0000256" key="2">
    <source>
        <dbReference type="ARBA" id="ARBA00022679"/>
    </source>
</evidence>
<dbReference type="HOGENOM" id="CLU_028255_0_0_6"/>
<dbReference type="PANTHER" id="PTHR21599:SF0">
    <property type="entry name" value="GLYCERATE KINASE"/>
    <property type="match status" value="1"/>
</dbReference>
<comment type="similarity">
    <text evidence="1 4">Belongs to the glycerate kinase type-1 family.</text>
</comment>
<dbReference type="InterPro" id="IPR036129">
    <property type="entry name" value="Glycerate_kinase_sf"/>
</dbReference>
<dbReference type="InterPro" id="IPR018193">
    <property type="entry name" value="Glyc_kinase_flavodox-like_fold"/>
</dbReference>
<dbReference type="InterPro" id="IPR018197">
    <property type="entry name" value="Glycerate_kinase_RE-like"/>
</dbReference>
<dbReference type="PANTHER" id="PTHR21599">
    <property type="entry name" value="GLYCERATE KINASE"/>
    <property type="match status" value="1"/>
</dbReference>
<proteinExistence type="inferred from homology"/>
<evidence type="ECO:0000256" key="4">
    <source>
        <dbReference type="PIRNR" id="PIRNR006078"/>
    </source>
</evidence>
<evidence type="ECO:0008006" key="7">
    <source>
        <dbReference type="Google" id="ProtNLM"/>
    </source>
</evidence>
<dbReference type="Gene3D" id="3.40.50.10350">
    <property type="entry name" value="Glycerate kinase, domain 1"/>
    <property type="match status" value="1"/>
</dbReference>
<dbReference type="EMBL" id="APOH01000027">
    <property type="protein sequence ID" value="ENU18397.1"/>
    <property type="molecule type" value="Genomic_DNA"/>
</dbReference>
<accession>N8Q8Z0</accession>
<dbReference type="AlphaFoldDB" id="N8Q8Z0"/>